<protein>
    <submittedName>
        <fullName evidence="2">Uncharacterized protein</fullName>
    </submittedName>
</protein>
<evidence type="ECO:0000313" key="2">
    <source>
        <dbReference type="EMBL" id="QOW46478.1"/>
    </source>
</evidence>
<keyword evidence="4" id="KW-1185">Reference proteome</keyword>
<feature type="signal peptide" evidence="1">
    <location>
        <begin position="1"/>
        <end position="26"/>
    </location>
</feature>
<dbReference type="RefSeq" id="WP_180047968.1">
    <property type="nucleotide sequence ID" value="NZ_CP048659.1"/>
</dbReference>
<accession>A0A7S6VX37</accession>
<name>A0A7S6VX37_9GAMM</name>
<dbReference type="EMBL" id="CP048659">
    <property type="protein sequence ID" value="QOW46958.1"/>
    <property type="molecule type" value="Genomic_DNA"/>
</dbReference>
<dbReference type="Proteomes" id="UP000593966">
    <property type="component" value="Chromosome"/>
</dbReference>
<reference evidence="2 4" key="1">
    <citation type="submission" date="2020-02" db="EMBL/GenBank/DDBJ databases">
        <title>Tigecycline-resistant Acinetobacter species from pigs and migratory birds.</title>
        <authorList>
            <person name="Chen C."/>
            <person name="Sun J."/>
            <person name="Liao X.-P."/>
            <person name="Liu Y.-H."/>
        </authorList>
    </citation>
    <scope>NUCLEOTIDE SEQUENCE [LARGE SCALE GENOMIC DNA]</scope>
    <source>
        <strain evidence="2 4">YH12207_T</strain>
    </source>
</reference>
<proteinExistence type="predicted"/>
<gene>
    <name evidence="2" type="ORF">G0028_11560</name>
    <name evidence="3" type="ORF">G0028_14245</name>
</gene>
<evidence type="ECO:0000313" key="4">
    <source>
        <dbReference type="Proteomes" id="UP000593966"/>
    </source>
</evidence>
<organism evidence="2 4">
    <name type="scientific">Acinetobacter piscicola</name>
    <dbReference type="NCBI Taxonomy" id="2006115"/>
    <lineage>
        <taxon>Bacteria</taxon>
        <taxon>Pseudomonadati</taxon>
        <taxon>Pseudomonadota</taxon>
        <taxon>Gammaproteobacteria</taxon>
        <taxon>Moraxellales</taxon>
        <taxon>Moraxellaceae</taxon>
        <taxon>Acinetobacter</taxon>
    </lineage>
</organism>
<evidence type="ECO:0000313" key="3">
    <source>
        <dbReference type="EMBL" id="QOW46958.1"/>
    </source>
</evidence>
<feature type="chain" id="PRO_5044661312" evidence="1">
    <location>
        <begin position="27"/>
        <end position="115"/>
    </location>
</feature>
<dbReference type="AlphaFoldDB" id="A0A7S6VX37"/>
<keyword evidence="1" id="KW-0732">Signal</keyword>
<sequence>MTLFKQHYKTAVTALGLSAILATAWALEPTAQELPVNIHPSKYEVLTYLPNCKGFCPAQLKADDLTINLDYELVDGSVQQIDDVTVFKNSKELSEVYLDRSEYERISAAIVGGVK</sequence>
<dbReference type="EMBL" id="CP048659">
    <property type="protein sequence ID" value="QOW46478.1"/>
    <property type="molecule type" value="Genomic_DNA"/>
</dbReference>
<evidence type="ECO:0000256" key="1">
    <source>
        <dbReference type="SAM" id="SignalP"/>
    </source>
</evidence>